<dbReference type="GeneID" id="79022883"/>
<dbReference type="EMBL" id="ACXU01000017">
    <property type="protein sequence ID" value="EEU12408.1"/>
    <property type="molecule type" value="Genomic_DNA"/>
</dbReference>
<proteinExistence type="predicted"/>
<reference evidence="1 2" key="1">
    <citation type="submission" date="2009-08" db="EMBL/GenBank/DDBJ databases">
        <authorList>
            <person name="Muzny D."/>
            <person name="Qin X."/>
            <person name="Deng J."/>
            <person name="Jiang H."/>
            <person name="Liu Y."/>
            <person name="Qu J."/>
            <person name="Song X.-Z."/>
            <person name="Zhang L."/>
            <person name="Thornton R."/>
            <person name="Coyle M."/>
            <person name="Francisco L."/>
            <person name="Jackson L."/>
            <person name="Javaid M."/>
            <person name="Korchina V."/>
            <person name="Kovar C."/>
            <person name="Mata R."/>
            <person name="Mathew T."/>
            <person name="Ngo R."/>
            <person name="Nguyen L."/>
            <person name="Nguyen N."/>
            <person name="Okwuonu G."/>
            <person name="Ongeri F."/>
            <person name="Pham C."/>
            <person name="Simmons D."/>
            <person name="Wilczek-Boney K."/>
            <person name="Hale W."/>
            <person name="Jakkamsetti A."/>
            <person name="Pham P."/>
            <person name="Ruth R."/>
            <person name="San Lucas F."/>
            <person name="Warren J."/>
            <person name="Zhang J."/>
            <person name="Zhao Z."/>
            <person name="Zhou C."/>
            <person name="Zhu D."/>
            <person name="Lee S."/>
            <person name="Bess C."/>
            <person name="Blankenburg K."/>
            <person name="Forbes L."/>
            <person name="Fu Q."/>
            <person name="Gubbala S."/>
            <person name="Hirani K."/>
            <person name="Jayaseelan J.C."/>
            <person name="Lara F."/>
            <person name="Munidasa M."/>
            <person name="Palculict T."/>
            <person name="Patil S."/>
            <person name="Pu L.-L."/>
            <person name="Saada N."/>
            <person name="Tang L."/>
            <person name="Weissenberger G."/>
            <person name="Zhu Y."/>
            <person name="Hemphill L."/>
            <person name="Shang Y."/>
            <person name="Youmans B."/>
            <person name="Ayvaz T."/>
            <person name="Ross M."/>
            <person name="Santibanez J."/>
            <person name="Aqrawi P."/>
            <person name="Gross S."/>
            <person name="Joshi V."/>
            <person name="Fowler G."/>
            <person name="Nazareth L."/>
            <person name="Reid J."/>
            <person name="Worley K."/>
            <person name="Petrosino J."/>
            <person name="Highlander S."/>
            <person name="Gibbs R."/>
            <person name="Gibbs R."/>
        </authorList>
    </citation>
    <scope>NUCLEOTIDE SEQUENCE [LARGE SCALE GENOMIC DNA]</scope>
    <source>
        <strain evidence="1 2">ATCC 51170</strain>
    </source>
</reference>
<accession>C7HV96</accession>
<dbReference type="AlphaFoldDB" id="C7HV96"/>
<organism evidence="1 2">
    <name type="scientific">Anaerococcus vaginalis ATCC 51170</name>
    <dbReference type="NCBI Taxonomy" id="655811"/>
    <lineage>
        <taxon>Bacteria</taxon>
        <taxon>Bacillati</taxon>
        <taxon>Bacillota</taxon>
        <taxon>Tissierellia</taxon>
        <taxon>Tissierellales</taxon>
        <taxon>Peptoniphilaceae</taxon>
        <taxon>Anaerococcus</taxon>
    </lineage>
</organism>
<dbReference type="Proteomes" id="UP000003821">
    <property type="component" value="Unassembled WGS sequence"/>
</dbReference>
<comment type="caution">
    <text evidence="1">The sequence shown here is derived from an EMBL/GenBank/DDBJ whole genome shotgun (WGS) entry which is preliminary data.</text>
</comment>
<gene>
    <name evidence="1" type="ORF">HMPREF0078_1197</name>
</gene>
<keyword evidence="2" id="KW-1185">Reference proteome</keyword>
<evidence type="ECO:0000313" key="1">
    <source>
        <dbReference type="EMBL" id="EEU12408.1"/>
    </source>
</evidence>
<evidence type="ECO:0000313" key="2">
    <source>
        <dbReference type="Proteomes" id="UP000003821"/>
    </source>
</evidence>
<name>C7HV96_9FIRM</name>
<sequence length="42" mass="4952">MVKKSMAKSTDILEKENVDDLCDKCEDYAKDWKTVAEELWNK</sequence>
<dbReference type="HOGENOM" id="CLU_3246435_0_0_9"/>
<dbReference type="RefSeq" id="WP_004839246.1">
    <property type="nucleotide sequence ID" value="NZ_GG700527.1"/>
</dbReference>
<dbReference type="eggNOG" id="COG0535">
    <property type="taxonomic scope" value="Bacteria"/>
</dbReference>
<protein>
    <submittedName>
        <fullName evidence="1">Uncharacterized protein</fullName>
    </submittedName>
</protein>